<keyword evidence="4" id="KW-1185">Reference proteome</keyword>
<reference evidence="2 3" key="1">
    <citation type="submission" date="2018-06" db="EMBL/GenBank/DDBJ databases">
        <authorList>
            <consortium name="Pathogen Informatics"/>
            <person name="Doyle S."/>
        </authorList>
    </citation>
    <scope>NUCLEOTIDE SEQUENCE [LARGE SCALE GENOMIC DNA]</scope>
    <source>
        <strain evidence="2 3">NCTC11842</strain>
    </source>
</reference>
<evidence type="ECO:0000313" key="4">
    <source>
        <dbReference type="Proteomes" id="UP000626180"/>
    </source>
</evidence>
<dbReference type="InterPro" id="IPR035948">
    <property type="entry name" value="YwqG-like_sf"/>
</dbReference>
<dbReference type="InterPro" id="IPR015315">
    <property type="entry name" value="DUF1963"/>
</dbReference>
<dbReference type="EMBL" id="JADMCD010000005">
    <property type="protein sequence ID" value="MBF8641348.1"/>
    <property type="molecule type" value="Genomic_DNA"/>
</dbReference>
<dbReference type="AlphaFoldDB" id="A0A2X2DWD9"/>
<gene>
    <name evidence="1" type="ORF">IRZ65_11705</name>
    <name evidence="2" type="ORF">NCTC11842_05437</name>
</gene>
<reference evidence="1 4" key="2">
    <citation type="submission" date="2020-10" db="EMBL/GenBank/DDBJ databases">
        <title>Genome sequences of Pseudomonas isolates.</title>
        <authorList>
            <person name="Wessels L."/>
            <person name="Reich F."/>
            <person name="Hammerl J."/>
        </authorList>
    </citation>
    <scope>NUCLEOTIDE SEQUENCE [LARGE SCALE GENOMIC DNA]</scope>
    <source>
        <strain evidence="1 4">20-MO00624-0</strain>
    </source>
</reference>
<name>A0A2X2DWD9_PSELU</name>
<evidence type="ECO:0000313" key="2">
    <source>
        <dbReference type="EMBL" id="SPZ16405.1"/>
    </source>
</evidence>
<protein>
    <submittedName>
        <fullName evidence="1">DUF1963 domain-containing protein</fullName>
    </submittedName>
</protein>
<dbReference type="RefSeq" id="WP_010798992.1">
    <property type="nucleotide sequence ID" value="NZ_CP069263.1"/>
</dbReference>
<dbReference type="Proteomes" id="UP000626180">
    <property type="component" value="Unassembled WGS sequence"/>
</dbReference>
<proteinExistence type="predicted"/>
<dbReference type="Pfam" id="PF09234">
    <property type="entry name" value="DUF1963"/>
    <property type="match status" value="1"/>
</dbReference>
<organism evidence="2 3">
    <name type="scientific">Pseudomonas luteola</name>
    <dbReference type="NCBI Taxonomy" id="47886"/>
    <lineage>
        <taxon>Bacteria</taxon>
        <taxon>Pseudomonadati</taxon>
        <taxon>Pseudomonadota</taxon>
        <taxon>Gammaproteobacteria</taxon>
        <taxon>Pseudomonadales</taxon>
        <taxon>Pseudomonadaceae</taxon>
        <taxon>Pseudomonas</taxon>
    </lineage>
</organism>
<evidence type="ECO:0000313" key="1">
    <source>
        <dbReference type="EMBL" id="MBF8641348.1"/>
    </source>
</evidence>
<sequence>MSKIKTVKRIVPTSDLNKHCGITLGGSQAKVEAWPKNPDHLPLTLVMSINCSLARLYFLPDTIPNNGIIYIFSTYHPSEYFLDLISTSGSIEDLQFISNGYTQVIHSEDLEAELIKSETYTIPETYTKIVDEHFEVDDFVVCSMITSETPKQLSLEKDIAKNYNVALQIYSSDFPSPYKDIFYLTDANAYLLIPKAQSPTTLKGVFFISPS</sequence>
<dbReference type="Proteomes" id="UP000250443">
    <property type="component" value="Unassembled WGS sequence"/>
</dbReference>
<dbReference type="Gene3D" id="2.30.320.10">
    <property type="entry name" value="YwqG-like"/>
    <property type="match status" value="1"/>
</dbReference>
<accession>A0A2X2DWD9</accession>
<evidence type="ECO:0000313" key="3">
    <source>
        <dbReference type="Proteomes" id="UP000250443"/>
    </source>
</evidence>
<dbReference type="SUPFAM" id="SSF103032">
    <property type="entry name" value="Hypothetical protein YwqG"/>
    <property type="match status" value="1"/>
</dbReference>
<dbReference type="EMBL" id="UAUF01000015">
    <property type="protein sequence ID" value="SPZ16405.1"/>
    <property type="molecule type" value="Genomic_DNA"/>
</dbReference>